<evidence type="ECO:0000256" key="1">
    <source>
        <dbReference type="SAM" id="MobiDB-lite"/>
    </source>
</evidence>
<keyword evidence="3" id="KW-1185">Reference proteome</keyword>
<dbReference type="PANTHER" id="PTHR33096:SF1">
    <property type="entry name" value="CXC1-LIKE CYSTEINE CLUSTER ASSOCIATED WITH KDZ TRANSPOSASES DOMAIN-CONTAINING PROTEIN"/>
    <property type="match status" value="1"/>
</dbReference>
<dbReference type="AlphaFoldDB" id="A0A2N5UWL7"/>
<proteinExistence type="predicted"/>
<protein>
    <submittedName>
        <fullName evidence="2">Uncharacterized protein</fullName>
    </submittedName>
</protein>
<reference evidence="2 3" key="1">
    <citation type="submission" date="2017-11" db="EMBL/GenBank/DDBJ databases">
        <title>De novo assembly and phasing of dikaryotic genomes from two isolates of Puccinia coronata f. sp. avenae, the causal agent of oat crown rust.</title>
        <authorList>
            <person name="Miller M.E."/>
            <person name="Zhang Y."/>
            <person name="Omidvar V."/>
            <person name="Sperschneider J."/>
            <person name="Schwessinger B."/>
            <person name="Raley C."/>
            <person name="Palmer J.M."/>
            <person name="Garnica D."/>
            <person name="Upadhyaya N."/>
            <person name="Rathjen J."/>
            <person name="Taylor J.M."/>
            <person name="Park R.F."/>
            <person name="Dodds P.N."/>
            <person name="Hirsch C.D."/>
            <person name="Kianian S.F."/>
            <person name="Figueroa M."/>
        </authorList>
    </citation>
    <scope>NUCLEOTIDE SEQUENCE [LARGE SCALE GENOMIC DNA]</scope>
    <source>
        <strain evidence="2">12NC29</strain>
    </source>
</reference>
<dbReference type="PANTHER" id="PTHR33096">
    <property type="entry name" value="CXC2 DOMAIN-CONTAINING PROTEIN"/>
    <property type="match status" value="1"/>
</dbReference>
<comment type="caution">
    <text evidence="2">The sequence shown here is derived from an EMBL/GenBank/DDBJ whole genome shotgun (WGS) entry which is preliminary data.</text>
</comment>
<feature type="compositionally biased region" description="Acidic residues" evidence="1">
    <location>
        <begin position="46"/>
        <end position="68"/>
    </location>
</feature>
<dbReference type="Proteomes" id="UP000235388">
    <property type="component" value="Unassembled WGS sequence"/>
</dbReference>
<dbReference type="OrthoDB" id="2515165at2759"/>
<evidence type="ECO:0000313" key="3">
    <source>
        <dbReference type="Proteomes" id="UP000235388"/>
    </source>
</evidence>
<dbReference type="EMBL" id="PGCJ01000162">
    <property type="protein sequence ID" value="PLW42036.1"/>
    <property type="molecule type" value="Genomic_DNA"/>
</dbReference>
<feature type="region of interest" description="Disordered" evidence="1">
    <location>
        <begin position="39"/>
        <end position="68"/>
    </location>
</feature>
<sequence>MGIGLQRLQRAARAARHSQMVARFRAQQQEREVELQSEWDNMRDDDIQETMYPDDDDDDDPDQSETEDDCIWVNLAPEVANPIDTAIQSRIEQHRREAAQFNATSVIRALHPTYMALKNRTKNWTGPNADKSFVNCRCLPSDLTHRMVDLIDIMSQ</sequence>
<organism evidence="2 3">
    <name type="scientific">Puccinia coronata f. sp. avenae</name>
    <dbReference type="NCBI Taxonomy" id="200324"/>
    <lineage>
        <taxon>Eukaryota</taxon>
        <taxon>Fungi</taxon>
        <taxon>Dikarya</taxon>
        <taxon>Basidiomycota</taxon>
        <taxon>Pucciniomycotina</taxon>
        <taxon>Pucciniomycetes</taxon>
        <taxon>Pucciniales</taxon>
        <taxon>Pucciniaceae</taxon>
        <taxon>Puccinia</taxon>
    </lineage>
</organism>
<dbReference type="STRING" id="200324.A0A2N5UWL7"/>
<evidence type="ECO:0000313" key="2">
    <source>
        <dbReference type="EMBL" id="PLW42036.1"/>
    </source>
</evidence>
<accession>A0A2N5UWL7</accession>
<gene>
    <name evidence="2" type="ORF">PCANC_13116</name>
</gene>
<name>A0A2N5UWL7_9BASI</name>